<proteinExistence type="predicted"/>
<accession>A0A7U7G821</accession>
<evidence type="ECO:0000313" key="2">
    <source>
        <dbReference type="EMBL" id="CDH43579.1"/>
    </source>
</evidence>
<gene>
    <name evidence="2" type="ORF">BN874_1240008</name>
</gene>
<sequence>MPRKLPFNVAVGSLHQLIEGMVPGEELVLTVQGEPKAVVTKPPRTSWPCQPGTAKDTRHWMAPDFDAPLEDFAEYME</sequence>
<feature type="region of interest" description="Disordered" evidence="1">
    <location>
        <begin position="39"/>
        <end position="59"/>
    </location>
</feature>
<keyword evidence="3" id="KW-1185">Reference proteome</keyword>
<dbReference type="OrthoDB" id="9800503at2"/>
<dbReference type="EMBL" id="CBTK010000029">
    <property type="protein sequence ID" value="CDH43579.1"/>
    <property type="molecule type" value="Genomic_DNA"/>
</dbReference>
<name>A0A7U7G821_9GAMM</name>
<evidence type="ECO:0000256" key="1">
    <source>
        <dbReference type="SAM" id="MobiDB-lite"/>
    </source>
</evidence>
<evidence type="ECO:0008006" key="4">
    <source>
        <dbReference type="Google" id="ProtNLM"/>
    </source>
</evidence>
<protein>
    <recommendedName>
        <fullName evidence="4">DUF2281 domain-containing protein</fullName>
    </recommendedName>
</protein>
<comment type="caution">
    <text evidence="2">The sequence shown here is derived from an EMBL/GenBank/DDBJ whole genome shotgun (WGS) entry which is preliminary data.</text>
</comment>
<organism evidence="2 3">
    <name type="scientific">Candidatus Contendobacter odensis Run_B_J11</name>
    <dbReference type="NCBI Taxonomy" id="1400861"/>
    <lineage>
        <taxon>Bacteria</taxon>
        <taxon>Pseudomonadati</taxon>
        <taxon>Pseudomonadota</taxon>
        <taxon>Gammaproteobacteria</taxon>
        <taxon>Candidatus Competibacteraceae</taxon>
        <taxon>Candidatus Contendibacter</taxon>
    </lineage>
</organism>
<reference evidence="2 3" key="1">
    <citation type="journal article" date="2014" name="ISME J.">
        <title>Candidatus Competibacter-lineage genomes retrieved from metagenomes reveal functional metabolic diversity.</title>
        <authorList>
            <person name="McIlroy S.J."/>
            <person name="Albertsen M."/>
            <person name="Andresen E.K."/>
            <person name="Saunders A.M."/>
            <person name="Kristiansen R."/>
            <person name="Stokholm-Bjerregaard M."/>
            <person name="Nielsen K.L."/>
            <person name="Nielsen P.H."/>
        </authorList>
    </citation>
    <scope>NUCLEOTIDE SEQUENCE [LARGE SCALE GENOMIC DNA]</scope>
    <source>
        <strain evidence="2 3">Run_B_J11</strain>
    </source>
</reference>
<evidence type="ECO:0000313" key="3">
    <source>
        <dbReference type="Proteomes" id="UP000019184"/>
    </source>
</evidence>
<dbReference type="RefSeq" id="WP_051497330.1">
    <property type="nucleotide sequence ID" value="NZ_CBTK010000029.1"/>
</dbReference>
<dbReference type="Proteomes" id="UP000019184">
    <property type="component" value="Unassembled WGS sequence"/>
</dbReference>
<dbReference type="AlphaFoldDB" id="A0A7U7G821"/>